<reference evidence="5 6" key="1">
    <citation type="submission" date="2024-01" db="EMBL/GenBank/DDBJ databases">
        <title>A draft genome for the cacao thread blight pathogen Marasmiellus scandens.</title>
        <authorList>
            <person name="Baruah I.K."/>
            <person name="Leung J."/>
            <person name="Bukari Y."/>
            <person name="Amoako-Attah I."/>
            <person name="Meinhardt L.W."/>
            <person name="Bailey B.A."/>
            <person name="Cohen S.P."/>
        </authorList>
    </citation>
    <scope>NUCLEOTIDE SEQUENCE [LARGE SCALE GENOMIC DNA]</scope>
    <source>
        <strain evidence="5 6">GH-19</strain>
    </source>
</reference>
<evidence type="ECO:0000313" key="5">
    <source>
        <dbReference type="EMBL" id="KAK7465573.1"/>
    </source>
</evidence>
<feature type="compositionally biased region" description="Low complexity" evidence="2">
    <location>
        <begin position="195"/>
        <end position="232"/>
    </location>
</feature>
<dbReference type="InterPro" id="IPR036908">
    <property type="entry name" value="RlpA-like_sf"/>
</dbReference>
<evidence type="ECO:0000313" key="6">
    <source>
        <dbReference type="Proteomes" id="UP001498398"/>
    </source>
</evidence>
<dbReference type="PANTHER" id="PTHR31836:SF28">
    <property type="entry name" value="SRCR DOMAIN-CONTAINING PROTEIN-RELATED"/>
    <property type="match status" value="1"/>
</dbReference>
<dbReference type="SUPFAM" id="SSF50685">
    <property type="entry name" value="Barwin-like endoglucanases"/>
    <property type="match status" value="1"/>
</dbReference>
<dbReference type="EMBL" id="JBANRG010000006">
    <property type="protein sequence ID" value="KAK7465573.1"/>
    <property type="molecule type" value="Genomic_DNA"/>
</dbReference>
<evidence type="ECO:0000256" key="1">
    <source>
        <dbReference type="ARBA" id="ARBA00022729"/>
    </source>
</evidence>
<accession>A0ABR1JT36</accession>
<organism evidence="5 6">
    <name type="scientific">Marasmiellus scandens</name>
    <dbReference type="NCBI Taxonomy" id="2682957"/>
    <lineage>
        <taxon>Eukaryota</taxon>
        <taxon>Fungi</taxon>
        <taxon>Dikarya</taxon>
        <taxon>Basidiomycota</taxon>
        <taxon>Agaricomycotina</taxon>
        <taxon>Agaricomycetes</taxon>
        <taxon>Agaricomycetidae</taxon>
        <taxon>Agaricales</taxon>
        <taxon>Marasmiineae</taxon>
        <taxon>Omphalotaceae</taxon>
        <taxon>Marasmiellus</taxon>
    </lineage>
</organism>
<dbReference type="Gene3D" id="2.40.40.10">
    <property type="entry name" value="RlpA-like domain"/>
    <property type="match status" value="1"/>
</dbReference>
<dbReference type="PANTHER" id="PTHR31836">
    <property type="match status" value="1"/>
</dbReference>
<feature type="signal peptide" evidence="3">
    <location>
        <begin position="1"/>
        <end position="26"/>
    </location>
</feature>
<dbReference type="EMBL" id="JBANRG010000009">
    <property type="protein sequence ID" value="KAK7463603.1"/>
    <property type="molecule type" value="Genomic_DNA"/>
</dbReference>
<feature type="compositionally biased region" description="Pro residues" evidence="2">
    <location>
        <begin position="176"/>
        <end position="194"/>
    </location>
</feature>
<proteinExistence type="predicted"/>
<feature type="chain" id="PRO_5045031520" evidence="3">
    <location>
        <begin position="27"/>
        <end position="267"/>
    </location>
</feature>
<evidence type="ECO:0000313" key="4">
    <source>
        <dbReference type="EMBL" id="KAK7463603.1"/>
    </source>
</evidence>
<keyword evidence="6" id="KW-1185">Reference proteome</keyword>
<keyword evidence="1 3" id="KW-0732">Signal</keyword>
<dbReference type="Proteomes" id="UP001498398">
    <property type="component" value="Unassembled WGS sequence"/>
</dbReference>
<protein>
    <submittedName>
        <fullName evidence="5">Uncharacterized protein</fullName>
    </submittedName>
</protein>
<evidence type="ECO:0000256" key="2">
    <source>
        <dbReference type="SAM" id="MobiDB-lite"/>
    </source>
</evidence>
<feature type="region of interest" description="Disordered" evidence="2">
    <location>
        <begin position="158"/>
        <end position="236"/>
    </location>
</feature>
<comment type="caution">
    <text evidence="5">The sequence shown here is derived from an EMBL/GenBank/DDBJ whole genome shotgun (WGS) entry which is preliminary data.</text>
</comment>
<evidence type="ECO:0000256" key="3">
    <source>
        <dbReference type="SAM" id="SignalP"/>
    </source>
</evidence>
<dbReference type="InterPro" id="IPR051477">
    <property type="entry name" value="Expansin_CellWall"/>
</dbReference>
<name>A0ABR1JT36_9AGAR</name>
<dbReference type="CDD" id="cd22191">
    <property type="entry name" value="DPBB_RlpA_EXP_N-like"/>
    <property type="match status" value="1"/>
</dbReference>
<sequence length="267" mass="28391">MFSFSLSLRLCLLVGLSSSLLHTIQARSHDFQAGHHRRSNKDVFPQTDNFTNAESDILEKRGGDKRFSWYQTGQGACGGFNGPDDFIVALNTPQWDGGNHCYEMISISYQGKTAQAQIVDRCVECPPGALDFSHGLFAYFAGSPEQVGIIYGDWTFGAGEPSPSPEPSTTRQHTPDPTPDPTPESTPEPSPSPEPTTSTHSTHHSTSVTPTSTPEPTSSTVSSSSAVSPTPSQSAAPEVPQLFQLANTALIQLGGVVVAGLSVQSSN</sequence>
<gene>
    <name evidence="5" type="ORF">VKT23_005545</name>
    <name evidence="4" type="ORF">VKT23_006947</name>
</gene>